<dbReference type="EMBL" id="OIVN01006143">
    <property type="protein sequence ID" value="SPD26071.1"/>
    <property type="molecule type" value="Genomic_DNA"/>
</dbReference>
<name>A0A2N9IQ02_FAGSY</name>
<evidence type="ECO:0008006" key="3">
    <source>
        <dbReference type="Google" id="ProtNLM"/>
    </source>
</evidence>
<evidence type="ECO:0000256" key="1">
    <source>
        <dbReference type="SAM" id="SignalP"/>
    </source>
</evidence>
<dbReference type="PRINTS" id="PR01217">
    <property type="entry name" value="PRICHEXTENSN"/>
</dbReference>
<accession>A0A2N9IQ02</accession>
<feature type="signal peptide" evidence="1">
    <location>
        <begin position="1"/>
        <end position="22"/>
    </location>
</feature>
<dbReference type="AlphaFoldDB" id="A0A2N9IQ02"/>
<reference evidence="2" key="1">
    <citation type="submission" date="2018-02" db="EMBL/GenBank/DDBJ databases">
        <authorList>
            <person name="Cohen D.B."/>
            <person name="Kent A.D."/>
        </authorList>
    </citation>
    <scope>NUCLEOTIDE SEQUENCE</scope>
</reference>
<gene>
    <name evidence="2" type="ORF">FSB_LOCUS53953</name>
</gene>
<evidence type="ECO:0000313" key="2">
    <source>
        <dbReference type="EMBL" id="SPD26071.1"/>
    </source>
</evidence>
<sequence>MKAILIVFLLLGSTFFIPSSNADRICIGFRCYPRPPYRRPPAPPLSPPPPLLSPPPPFFKPPPPFFKPPPPFFKPPPPFFKPPPPFIRPPSPCGHYRWHPYCPPTSP</sequence>
<keyword evidence="1" id="KW-0732">Signal</keyword>
<proteinExistence type="predicted"/>
<protein>
    <recommendedName>
        <fullName evidence="3">Extensin domain-containing protein</fullName>
    </recommendedName>
</protein>
<feature type="chain" id="PRO_5014977348" description="Extensin domain-containing protein" evidence="1">
    <location>
        <begin position="23"/>
        <end position="107"/>
    </location>
</feature>
<organism evidence="2">
    <name type="scientific">Fagus sylvatica</name>
    <name type="common">Beechnut</name>
    <dbReference type="NCBI Taxonomy" id="28930"/>
    <lineage>
        <taxon>Eukaryota</taxon>
        <taxon>Viridiplantae</taxon>
        <taxon>Streptophyta</taxon>
        <taxon>Embryophyta</taxon>
        <taxon>Tracheophyta</taxon>
        <taxon>Spermatophyta</taxon>
        <taxon>Magnoliopsida</taxon>
        <taxon>eudicotyledons</taxon>
        <taxon>Gunneridae</taxon>
        <taxon>Pentapetalae</taxon>
        <taxon>rosids</taxon>
        <taxon>fabids</taxon>
        <taxon>Fagales</taxon>
        <taxon>Fagaceae</taxon>
        <taxon>Fagus</taxon>
    </lineage>
</organism>